<organism evidence="6 7">
    <name type="scientific">Tanacetum coccineum</name>
    <dbReference type="NCBI Taxonomy" id="301880"/>
    <lineage>
        <taxon>Eukaryota</taxon>
        <taxon>Viridiplantae</taxon>
        <taxon>Streptophyta</taxon>
        <taxon>Embryophyta</taxon>
        <taxon>Tracheophyta</taxon>
        <taxon>Spermatophyta</taxon>
        <taxon>Magnoliopsida</taxon>
        <taxon>eudicotyledons</taxon>
        <taxon>Gunneridae</taxon>
        <taxon>Pentapetalae</taxon>
        <taxon>asterids</taxon>
        <taxon>campanulids</taxon>
        <taxon>Asterales</taxon>
        <taxon>Asteraceae</taxon>
        <taxon>Asteroideae</taxon>
        <taxon>Anthemideae</taxon>
        <taxon>Anthemidinae</taxon>
        <taxon>Tanacetum</taxon>
    </lineage>
</organism>
<dbReference type="CDD" id="cd00303">
    <property type="entry name" value="retropepsin_like"/>
    <property type="match status" value="1"/>
</dbReference>
<evidence type="ECO:0000256" key="4">
    <source>
        <dbReference type="SAM" id="Coils"/>
    </source>
</evidence>
<protein>
    <submittedName>
        <fullName evidence="6">Reverse transcriptase domain-containing protein</fullName>
    </submittedName>
</protein>
<evidence type="ECO:0000259" key="5">
    <source>
        <dbReference type="PROSITE" id="PS50158"/>
    </source>
</evidence>
<dbReference type="InterPro" id="IPR001878">
    <property type="entry name" value="Znf_CCHC"/>
</dbReference>
<dbReference type="InterPro" id="IPR043502">
    <property type="entry name" value="DNA/RNA_pol_sf"/>
</dbReference>
<dbReference type="SUPFAM" id="SSF57756">
    <property type="entry name" value="Retrovirus zinc finger-like domains"/>
    <property type="match status" value="1"/>
</dbReference>
<evidence type="ECO:0000313" key="6">
    <source>
        <dbReference type="EMBL" id="GJT78664.1"/>
    </source>
</evidence>
<dbReference type="InterPro" id="IPR041577">
    <property type="entry name" value="RT_RNaseH_2"/>
</dbReference>
<reference evidence="6" key="2">
    <citation type="submission" date="2022-01" db="EMBL/GenBank/DDBJ databases">
        <authorList>
            <person name="Yamashiro T."/>
            <person name="Shiraishi A."/>
            <person name="Satake H."/>
            <person name="Nakayama K."/>
        </authorList>
    </citation>
    <scope>NUCLEOTIDE SEQUENCE</scope>
</reference>
<evidence type="ECO:0000256" key="1">
    <source>
        <dbReference type="ARBA" id="ARBA00022670"/>
    </source>
</evidence>
<dbReference type="Gene3D" id="2.40.70.10">
    <property type="entry name" value="Acid Proteases"/>
    <property type="match status" value="1"/>
</dbReference>
<sequence length="1118" mass="125906">MLCTCYGHGLTKATIIQIFYHGLDNPTQGILDAGGIFLYNTPNEAFKILEDNVLLKLDILDDSQNNPKPKSVVSASGSNIDSYHGDVAAIEEDAIKPIPTMLNSSLIKYNLPFLKDCVVHIPYTNANTIADDVLLNHVGGEELNSIGGIGNGALTKKNKEKDDKGVSKEPNKEWKRNEKVNFLELIWIRRIGPPGYGVSDLLDTAYQTYWVRRIELLRIIYDVYTDVDTAYSSKSGNGLLIRQSLGYVGVDVVVRIDIPDGILMPDVVERLEQVEEGLQNIYKHVFEIPLQRIKDIKTGQRELEARSLIDGGERASLLECVGSATMTGCDLGDWRHSLRGVWVFVHDVNITITCSGMTPEAIEDLVNRRVEEALSAYEATRAANALRLKIKAKTAMTVIIEMVEMEMVEMEMVEMEMVEMEMVKWKIQMRLIGGMKGCFALTWWNSHKRTVGTEAAFAMSWRKLMKLMAEVYYLRNEIQKMESELWNLTIVPEEEDRVEKFIGGLPDNIQGNVIAAKPIRLQDAVRIANNLMDQKLKGYAVKNAVKKEGWRSTRETTMGSNHHSKDRMLEARMWQEPTRLCKKCNKVGHMARDCKNAVAVPATQRALIRTVEQWENRGLRMLGGKAYVMGGGEANHESNIVTGTFLLNNQYASMLFDSGANRSFVLTTFSTLLDITPDTLDISHAVELTDGRISKTNTVLRGCTLGLLGHSFNIDLMPVELGSFDVIIGMNWLANHHAVIACDEKIVRIPYRDEVLIVQGDSSDKGKKKKETEDKLEEKQLEDVPIVRDFLEVFPEDFPGLPQMRQVEFQFDLVPGATPMVRAPYRLASTELQELSTQLQELSDKGFIRPSSLFWGAPVLFVKKKDGSFQMCIDYRFSKIAKPMTKLTQKNAQFDWSEKAEAAFQLLKHKLCSALILALPEGSENFMVYCDASRKGLGAVLMGKETRGGGMLEPKGNKSMTLLSLSLGFDDWSEPSRASFKCPGNQTQWKKMLDDRQYLKEEVGLETWYSIGYDYGLSSADEWSDTCMIRKLLRVAPGSVAAKVGDAQLTGPKIIHETSDRFHQIKKRIQEARDRKKSYADRRCKSFEFEVEEGYVEGIAMEKGDTFRQTGEAKSSLY</sequence>
<dbReference type="InterPro" id="IPR021109">
    <property type="entry name" value="Peptidase_aspartic_dom_sf"/>
</dbReference>
<dbReference type="PANTHER" id="PTHR15503:SF45">
    <property type="entry name" value="RNA-DIRECTED DNA POLYMERASE HOMOLOG"/>
    <property type="match status" value="1"/>
</dbReference>
<dbReference type="Proteomes" id="UP001151760">
    <property type="component" value="Unassembled WGS sequence"/>
</dbReference>
<evidence type="ECO:0000313" key="7">
    <source>
        <dbReference type="Proteomes" id="UP001151760"/>
    </source>
</evidence>
<keyword evidence="6" id="KW-0808">Transferase</keyword>
<dbReference type="PANTHER" id="PTHR15503">
    <property type="entry name" value="LDOC1 RELATED"/>
    <property type="match status" value="1"/>
</dbReference>
<keyword evidence="3" id="KW-0479">Metal-binding</keyword>
<keyword evidence="6" id="KW-0548">Nucleotidyltransferase</keyword>
<dbReference type="SUPFAM" id="SSF50630">
    <property type="entry name" value="Acid proteases"/>
    <property type="match status" value="1"/>
</dbReference>
<keyword evidence="3" id="KW-0863">Zinc-finger</keyword>
<keyword evidence="2" id="KW-0238">DNA-binding</keyword>
<dbReference type="SUPFAM" id="SSF56672">
    <property type="entry name" value="DNA/RNA polymerases"/>
    <property type="match status" value="1"/>
</dbReference>
<accession>A0ABQ5GTP6</accession>
<dbReference type="GO" id="GO:0003964">
    <property type="term" value="F:RNA-directed DNA polymerase activity"/>
    <property type="evidence" value="ECO:0007669"/>
    <property type="project" value="UniProtKB-KW"/>
</dbReference>
<dbReference type="Pfam" id="PF00098">
    <property type="entry name" value="zf-CCHC"/>
    <property type="match status" value="1"/>
</dbReference>
<feature type="domain" description="CCHC-type" evidence="5">
    <location>
        <begin position="581"/>
        <end position="596"/>
    </location>
</feature>
<name>A0ABQ5GTP6_9ASTR</name>
<evidence type="ECO:0000256" key="3">
    <source>
        <dbReference type="PROSITE-ProRule" id="PRU00047"/>
    </source>
</evidence>
<dbReference type="Pfam" id="PF08284">
    <property type="entry name" value="RVP_2"/>
    <property type="match status" value="1"/>
</dbReference>
<keyword evidence="6" id="KW-0695">RNA-directed DNA polymerase</keyword>
<keyword evidence="1" id="KW-0378">Hydrolase</keyword>
<comment type="caution">
    <text evidence="6">The sequence shown here is derived from an EMBL/GenBank/DDBJ whole genome shotgun (WGS) entry which is preliminary data.</text>
</comment>
<keyword evidence="1" id="KW-0645">Protease</keyword>
<gene>
    <name evidence="6" type="ORF">Tco_1045389</name>
</gene>
<dbReference type="PROSITE" id="PS50158">
    <property type="entry name" value="ZF_CCHC"/>
    <property type="match status" value="1"/>
</dbReference>
<dbReference type="InterPro" id="IPR032567">
    <property type="entry name" value="RTL1-rel"/>
</dbReference>
<reference evidence="6" key="1">
    <citation type="journal article" date="2022" name="Int. J. Mol. Sci.">
        <title>Draft Genome of Tanacetum Coccineum: Genomic Comparison of Closely Related Tanacetum-Family Plants.</title>
        <authorList>
            <person name="Yamashiro T."/>
            <person name="Shiraishi A."/>
            <person name="Nakayama K."/>
            <person name="Satake H."/>
        </authorList>
    </citation>
    <scope>NUCLEOTIDE SEQUENCE</scope>
</reference>
<dbReference type="SMART" id="SM00343">
    <property type="entry name" value="ZnF_C2HC"/>
    <property type="match status" value="1"/>
</dbReference>
<evidence type="ECO:0000256" key="2">
    <source>
        <dbReference type="ARBA" id="ARBA00023125"/>
    </source>
</evidence>
<feature type="coiled-coil region" evidence="4">
    <location>
        <begin position="1055"/>
        <end position="1082"/>
    </location>
</feature>
<keyword evidence="4" id="KW-0175">Coiled coil</keyword>
<dbReference type="InterPro" id="IPR036875">
    <property type="entry name" value="Znf_CCHC_sf"/>
</dbReference>
<keyword evidence="7" id="KW-1185">Reference proteome</keyword>
<dbReference type="Gene3D" id="3.10.10.10">
    <property type="entry name" value="HIV Type 1 Reverse Transcriptase, subunit A, domain 1"/>
    <property type="match status" value="1"/>
</dbReference>
<dbReference type="Pfam" id="PF17919">
    <property type="entry name" value="RT_RNaseH_2"/>
    <property type="match status" value="1"/>
</dbReference>
<dbReference type="EMBL" id="BQNB010018823">
    <property type="protein sequence ID" value="GJT78664.1"/>
    <property type="molecule type" value="Genomic_DNA"/>
</dbReference>
<keyword evidence="3" id="KW-0862">Zinc</keyword>
<proteinExistence type="predicted"/>